<organism evidence="2 3">
    <name type="scientific">Pauljensenia hongkongensis</name>
    <dbReference type="NCBI Taxonomy" id="178339"/>
    <lineage>
        <taxon>Bacteria</taxon>
        <taxon>Bacillati</taxon>
        <taxon>Actinomycetota</taxon>
        <taxon>Actinomycetes</taxon>
        <taxon>Actinomycetales</taxon>
        <taxon>Actinomycetaceae</taxon>
        <taxon>Pauljensenia</taxon>
    </lineage>
</organism>
<keyword evidence="1" id="KW-0812">Transmembrane</keyword>
<dbReference type="STRING" id="178339.BH719_02930"/>
<sequence length="109" mass="11142">MPDSDASAPIPAPRPGASLMGPVSLVAGLVPVCFYLLGPLLGRWALFDDAPLAFTVVLAALPLAFVLGVAALSSDVRRGRRWAWAGAGGLVLSAALPLIVSAIRFLGAH</sequence>
<reference evidence="2 3" key="1">
    <citation type="submission" date="2016-09" db="EMBL/GenBank/DDBJ databases">
        <title>Complete genome sequence of Actinomyces hongkongensis HKU8.</title>
        <authorList>
            <person name="Gao Y.-X."/>
            <person name="Zhou Y.-Y."/>
            <person name="Xie Y."/>
            <person name="Wang M."/>
            <person name="Wang S.-J."/>
            <person name="Shen S.-G."/>
        </authorList>
    </citation>
    <scope>NUCLEOTIDE SEQUENCE [LARGE SCALE GENOMIC DNA]</scope>
    <source>
        <strain evidence="2 3">HKU8</strain>
    </source>
</reference>
<keyword evidence="3" id="KW-1185">Reference proteome</keyword>
<name>A0A1D8B1E9_9ACTO</name>
<evidence type="ECO:0000313" key="2">
    <source>
        <dbReference type="EMBL" id="AOS46944.1"/>
    </source>
</evidence>
<evidence type="ECO:0000313" key="3">
    <source>
        <dbReference type="Proteomes" id="UP000095214"/>
    </source>
</evidence>
<dbReference type="EMBL" id="CP017298">
    <property type="protein sequence ID" value="AOS46944.1"/>
    <property type="molecule type" value="Genomic_DNA"/>
</dbReference>
<dbReference type="KEGG" id="phon:BH719_02930"/>
<feature type="transmembrane region" description="Helical" evidence="1">
    <location>
        <begin position="84"/>
        <end position="106"/>
    </location>
</feature>
<feature type="transmembrane region" description="Helical" evidence="1">
    <location>
        <begin position="23"/>
        <end position="46"/>
    </location>
</feature>
<dbReference type="RefSeq" id="WP_009743249.1">
    <property type="nucleotide sequence ID" value="NZ_CP017298.1"/>
</dbReference>
<dbReference type="Proteomes" id="UP000095214">
    <property type="component" value="Chromosome"/>
</dbReference>
<evidence type="ECO:0000256" key="1">
    <source>
        <dbReference type="SAM" id="Phobius"/>
    </source>
</evidence>
<feature type="transmembrane region" description="Helical" evidence="1">
    <location>
        <begin position="52"/>
        <end position="72"/>
    </location>
</feature>
<accession>A0A1D8B1E9</accession>
<proteinExistence type="predicted"/>
<dbReference type="AlphaFoldDB" id="A0A1D8B1E9"/>
<keyword evidence="1" id="KW-0472">Membrane</keyword>
<protein>
    <submittedName>
        <fullName evidence="2">Uncharacterized protein</fullName>
    </submittedName>
</protein>
<keyword evidence="1" id="KW-1133">Transmembrane helix</keyword>
<gene>
    <name evidence="2" type="ORF">BH719_02930</name>
</gene>